<evidence type="ECO:0000259" key="2">
    <source>
        <dbReference type="Pfam" id="PF00884"/>
    </source>
</evidence>
<dbReference type="InterPro" id="IPR017850">
    <property type="entry name" value="Alkaline_phosphatase_core_sf"/>
</dbReference>
<keyword evidence="4" id="KW-1185">Reference proteome</keyword>
<gene>
    <name evidence="3" type="ORF">RFI_11666</name>
</gene>
<name>X6NGN6_RETFI</name>
<dbReference type="Gene3D" id="3.40.720.10">
    <property type="entry name" value="Alkaline Phosphatase, subunit A"/>
    <property type="match status" value="1"/>
</dbReference>
<reference evidence="3 4" key="1">
    <citation type="journal article" date="2013" name="Curr. Biol.">
        <title>The Genome of the Foraminiferan Reticulomyxa filosa.</title>
        <authorList>
            <person name="Glockner G."/>
            <person name="Hulsmann N."/>
            <person name="Schleicher M."/>
            <person name="Noegel A.A."/>
            <person name="Eichinger L."/>
            <person name="Gallinger C."/>
            <person name="Pawlowski J."/>
            <person name="Sierra R."/>
            <person name="Euteneuer U."/>
            <person name="Pillet L."/>
            <person name="Moustafa A."/>
            <person name="Platzer M."/>
            <person name="Groth M."/>
            <person name="Szafranski K."/>
            <person name="Schliwa M."/>
        </authorList>
    </citation>
    <scope>NUCLEOTIDE SEQUENCE [LARGE SCALE GENOMIC DNA]</scope>
</reference>
<dbReference type="OrthoDB" id="96314at2759"/>
<dbReference type="PANTHER" id="PTHR43108">
    <property type="entry name" value="N-ACETYLGLUCOSAMINE-6-SULFATASE FAMILY MEMBER"/>
    <property type="match status" value="1"/>
</dbReference>
<dbReference type="GO" id="GO:0008449">
    <property type="term" value="F:N-acetylglucosamine-6-sulfatase activity"/>
    <property type="evidence" value="ECO:0007669"/>
    <property type="project" value="TreeGrafter"/>
</dbReference>
<proteinExistence type="inferred from homology"/>
<dbReference type="AlphaFoldDB" id="X6NGN6"/>
<dbReference type="InterPro" id="IPR000917">
    <property type="entry name" value="Sulfatase_N"/>
</dbReference>
<evidence type="ECO:0000313" key="4">
    <source>
        <dbReference type="Proteomes" id="UP000023152"/>
    </source>
</evidence>
<dbReference type="EMBL" id="ASPP01008503">
    <property type="protein sequence ID" value="ETO25475.1"/>
    <property type="molecule type" value="Genomic_DNA"/>
</dbReference>
<sequence length="306" mass="34782">MVAANPPLTEYVGEFLDVCFRTRILSLLSVDDIIQDLVTWLTDHDILNNTYILYTSDHGYHLGQWRLMCPKRQMYQTDIHVPLYIRGPTIPAQSYTDILAANVDLTPTILDLLGLTIPSSVDGKLNLKKIKILLVVKCCCCVVHTIQKKKRSFASWIGNYPKHNRKESSASWRDVFLFEYREVSTGYGNICITWIPNTDGTYFPGQVLSGPSTNPEGIPYIVADLASNSYRGLRILNATQNWSYGEFVNTTWTNASLQYPNFYELYDLNTDPFQMKNIYDTLTAQVKAQLHNMIMSYGSCQGQSCP</sequence>
<dbReference type="PANTHER" id="PTHR43108:SF8">
    <property type="entry name" value="SD21168P"/>
    <property type="match status" value="1"/>
</dbReference>
<dbReference type="Proteomes" id="UP000023152">
    <property type="component" value="Unassembled WGS sequence"/>
</dbReference>
<accession>X6NGN6</accession>
<comment type="similarity">
    <text evidence="1">Belongs to the sulfatase family.</text>
</comment>
<feature type="domain" description="Sulfatase N-terminal" evidence="2">
    <location>
        <begin position="25"/>
        <end position="114"/>
    </location>
</feature>
<dbReference type="GO" id="GO:0005539">
    <property type="term" value="F:glycosaminoglycan binding"/>
    <property type="evidence" value="ECO:0007669"/>
    <property type="project" value="TreeGrafter"/>
</dbReference>
<evidence type="ECO:0000313" key="3">
    <source>
        <dbReference type="EMBL" id="ETO25475.1"/>
    </source>
</evidence>
<evidence type="ECO:0000256" key="1">
    <source>
        <dbReference type="ARBA" id="ARBA00008779"/>
    </source>
</evidence>
<dbReference type="SUPFAM" id="SSF53649">
    <property type="entry name" value="Alkaline phosphatase-like"/>
    <property type="match status" value="1"/>
</dbReference>
<organism evidence="3 4">
    <name type="scientific">Reticulomyxa filosa</name>
    <dbReference type="NCBI Taxonomy" id="46433"/>
    <lineage>
        <taxon>Eukaryota</taxon>
        <taxon>Sar</taxon>
        <taxon>Rhizaria</taxon>
        <taxon>Retaria</taxon>
        <taxon>Foraminifera</taxon>
        <taxon>Monothalamids</taxon>
        <taxon>Reticulomyxidae</taxon>
        <taxon>Reticulomyxa</taxon>
    </lineage>
</organism>
<protein>
    <recommendedName>
        <fullName evidence="2">Sulfatase N-terminal domain-containing protein</fullName>
    </recommendedName>
</protein>
<dbReference type="Pfam" id="PF00884">
    <property type="entry name" value="Sulfatase"/>
    <property type="match status" value="1"/>
</dbReference>
<comment type="caution">
    <text evidence="3">The sequence shown here is derived from an EMBL/GenBank/DDBJ whole genome shotgun (WGS) entry which is preliminary data.</text>
</comment>